<dbReference type="GO" id="GO:0005886">
    <property type="term" value="C:plasma membrane"/>
    <property type="evidence" value="ECO:0007669"/>
    <property type="project" value="TreeGrafter"/>
</dbReference>
<evidence type="ECO:0000259" key="3">
    <source>
        <dbReference type="Pfam" id="PF03435"/>
    </source>
</evidence>
<dbReference type="PANTHER" id="PTHR12286:SF5">
    <property type="entry name" value="SACCHAROPINE DEHYDROGENASE-LIKE OXIDOREDUCTASE"/>
    <property type="match status" value="1"/>
</dbReference>
<reference evidence="4" key="1">
    <citation type="journal article" date="2016" name="Proc. Natl. Acad. Sci. U.S.A.">
        <title>Lipid metabolic changes in an early divergent fungus govern the establishment of a mutualistic symbiosis with endobacteria.</title>
        <authorList>
            <person name="Lastovetsky O.A."/>
            <person name="Gaspar M.L."/>
            <person name="Mondo S.J."/>
            <person name="LaButti K.M."/>
            <person name="Sandor L."/>
            <person name="Grigoriev I.V."/>
            <person name="Henry S.A."/>
            <person name="Pawlowska T.E."/>
        </authorList>
    </citation>
    <scope>NUCLEOTIDE SEQUENCE [LARGE SCALE GENOMIC DNA]</scope>
    <source>
        <strain evidence="4">ATCC 52814</strain>
    </source>
</reference>
<proteinExistence type="inferred from homology"/>
<dbReference type="AlphaFoldDB" id="A0A1X0QYU3"/>
<organism evidence="4">
    <name type="scientific">Rhizopus microsporus var. microsporus</name>
    <dbReference type="NCBI Taxonomy" id="86635"/>
    <lineage>
        <taxon>Eukaryota</taxon>
        <taxon>Fungi</taxon>
        <taxon>Fungi incertae sedis</taxon>
        <taxon>Mucoromycota</taxon>
        <taxon>Mucoromycotina</taxon>
        <taxon>Mucoromycetes</taxon>
        <taxon>Mucorales</taxon>
        <taxon>Mucorineae</taxon>
        <taxon>Rhizopodaceae</taxon>
        <taxon>Rhizopus</taxon>
    </lineage>
</organism>
<dbReference type="EMBL" id="KV921958">
    <property type="protein sequence ID" value="ORE04896.1"/>
    <property type="molecule type" value="Genomic_DNA"/>
</dbReference>
<keyword evidence="2" id="KW-0472">Membrane</keyword>
<dbReference type="InterPro" id="IPR005097">
    <property type="entry name" value="Sacchrp_dh_NADP-bd"/>
</dbReference>
<dbReference type="Gene3D" id="3.40.50.720">
    <property type="entry name" value="NAD(P)-binding Rossmann-like Domain"/>
    <property type="match status" value="1"/>
</dbReference>
<comment type="similarity">
    <text evidence="1">Belongs to the saccharopine dehydrogenase family.</text>
</comment>
<evidence type="ECO:0000256" key="1">
    <source>
        <dbReference type="ARBA" id="ARBA00038048"/>
    </source>
</evidence>
<feature type="transmembrane region" description="Helical" evidence="2">
    <location>
        <begin position="276"/>
        <end position="297"/>
    </location>
</feature>
<dbReference type="GO" id="GO:0009247">
    <property type="term" value="P:glycolipid biosynthetic process"/>
    <property type="evidence" value="ECO:0007669"/>
    <property type="project" value="TreeGrafter"/>
</dbReference>
<evidence type="ECO:0000313" key="4">
    <source>
        <dbReference type="EMBL" id="ORE04896.1"/>
    </source>
</evidence>
<sequence length="416" mass="46454">MTDYQKRKYDIIIFGATGYTGELTAEYLAERLDKSINWAIAGRSLVKLEKVRDHLVETDPSLQKIDLLIADTQQPETLDNVVSQTRVAISTVGPYIKYGTPLVEACIRQKTHYVDITGEYSWVKQIIDQFDEKAKQEKIMIVPCCGFDSVPSDLGVWMLANHIHSKHNLNLGTVKASMTKLAGGVSGGTIHSFIEAATQRMEGHGDPYLLATRKGIDKPALPTLYKDRDFDNKWQTFFFMSVTNEKVVRRSWSIWADRGQAYGNMFSYREYMSLSFIPAVLFTCFLYTIVPVAVLLIRAPIIGEKVKALLPGPGYGPRGETRKLGHFELQLVGSAESEPYEDSVRAKAIVKGFSDPGYGDTPRMLVEAALCITKSFNELPGKDGGVLTPSTAFGQTLIERLRKDDAMVFQVDDLKD</sequence>
<dbReference type="VEuPathDB" id="FungiDB:BCV72DRAFT_306870"/>
<dbReference type="InterPro" id="IPR036291">
    <property type="entry name" value="NAD(P)-bd_dom_sf"/>
</dbReference>
<dbReference type="SUPFAM" id="SSF51735">
    <property type="entry name" value="NAD(P)-binding Rossmann-fold domains"/>
    <property type="match status" value="1"/>
</dbReference>
<dbReference type="GO" id="GO:0005811">
    <property type="term" value="C:lipid droplet"/>
    <property type="evidence" value="ECO:0007669"/>
    <property type="project" value="TreeGrafter"/>
</dbReference>
<keyword evidence="2" id="KW-1133">Transmembrane helix</keyword>
<dbReference type="Pfam" id="PF03435">
    <property type="entry name" value="Sacchrp_dh_NADP"/>
    <property type="match status" value="1"/>
</dbReference>
<dbReference type="Proteomes" id="UP000242414">
    <property type="component" value="Unassembled WGS sequence"/>
</dbReference>
<dbReference type="GO" id="GO:0005739">
    <property type="term" value="C:mitochondrion"/>
    <property type="evidence" value="ECO:0007669"/>
    <property type="project" value="TreeGrafter"/>
</dbReference>
<gene>
    <name evidence="4" type="ORF">BCV72DRAFT_306870</name>
</gene>
<dbReference type="OrthoDB" id="10268090at2759"/>
<evidence type="ECO:0000256" key="2">
    <source>
        <dbReference type="SAM" id="Phobius"/>
    </source>
</evidence>
<dbReference type="InterPro" id="IPR051276">
    <property type="entry name" value="Saccharopine_DH-like_oxidrdct"/>
</dbReference>
<name>A0A1X0QYU3_RHIZD</name>
<accession>A0A1X0QYU3</accession>
<dbReference type="PANTHER" id="PTHR12286">
    <property type="entry name" value="SACCHAROPINE DEHYDROGENASE-LIKE OXIDOREDUCTASE"/>
    <property type="match status" value="1"/>
</dbReference>
<feature type="domain" description="Saccharopine dehydrogenase NADP binding" evidence="3">
    <location>
        <begin position="11"/>
        <end position="142"/>
    </location>
</feature>
<keyword evidence="2" id="KW-0812">Transmembrane</keyword>
<protein>
    <submittedName>
        <fullName evidence="4">Saccharopine dehydrogenase</fullName>
    </submittedName>
</protein>